<dbReference type="InterPro" id="IPR058087">
    <property type="entry name" value="XAC2610_dom"/>
</dbReference>
<reference evidence="2 3" key="1">
    <citation type="submission" date="2019-02" db="EMBL/GenBank/DDBJ databases">
        <title>Pedobacter sp. RP-1-14 sp. nov., isolated from Arctic soil.</title>
        <authorList>
            <person name="Dahal R.H."/>
        </authorList>
    </citation>
    <scope>NUCLEOTIDE SEQUENCE [LARGE SCALE GENOMIC DNA]</scope>
    <source>
        <strain evidence="2 3">RP-1-14</strain>
    </source>
</reference>
<comment type="caution">
    <text evidence="2">The sequence shown here is derived from an EMBL/GenBank/DDBJ whole genome shotgun (WGS) entry which is preliminary data.</text>
</comment>
<keyword evidence="1" id="KW-0732">Signal</keyword>
<sequence length="274" mass="30654">MLNKLPSVIAFLFLILQAKAQPFSLKSSGGAKPFLLDIYFGTEGKGAFVQYRGQQGILPLRIKTRSSQGKAALSKVTYVWDEVIAGKITGSYGLTQNGVKISGTWYKRGKDCKSFPLEHIKAPGDEAKFDQYLLHGILISFRHTTENTLTFSYPDGNTVTNQLPEFDHPDPQRNGTIADYNFDGYDDVAFSIPDAGMGVYRTFSIYLYHPASKRFHILAEPNAAKAKCSDLCDVTLDKKNKLLISSCRGGATWWKDMYSFSHNNLIWLRSAKQQ</sequence>
<feature type="chain" id="PRO_5020554268" description="VCBS repeat protein" evidence="1">
    <location>
        <begin position="21"/>
        <end position="274"/>
    </location>
</feature>
<organism evidence="2 3">
    <name type="scientific">Pedobacter psychroterrae</name>
    <dbReference type="NCBI Taxonomy" id="2530453"/>
    <lineage>
        <taxon>Bacteria</taxon>
        <taxon>Pseudomonadati</taxon>
        <taxon>Bacteroidota</taxon>
        <taxon>Sphingobacteriia</taxon>
        <taxon>Sphingobacteriales</taxon>
        <taxon>Sphingobacteriaceae</taxon>
        <taxon>Pedobacter</taxon>
    </lineage>
</organism>
<dbReference type="Proteomes" id="UP000293347">
    <property type="component" value="Unassembled WGS sequence"/>
</dbReference>
<dbReference type="AlphaFoldDB" id="A0A4R0NWA6"/>
<dbReference type="RefSeq" id="WP_131594902.1">
    <property type="nucleotide sequence ID" value="NZ_SJSL01000001.1"/>
</dbReference>
<gene>
    <name evidence="2" type="ORF">EZ437_07980</name>
</gene>
<dbReference type="EMBL" id="SJSL01000001">
    <property type="protein sequence ID" value="TCD03875.1"/>
    <property type="molecule type" value="Genomic_DNA"/>
</dbReference>
<proteinExistence type="predicted"/>
<protein>
    <recommendedName>
        <fullName evidence="4">VCBS repeat protein</fullName>
    </recommendedName>
</protein>
<evidence type="ECO:0000313" key="2">
    <source>
        <dbReference type="EMBL" id="TCD03875.1"/>
    </source>
</evidence>
<accession>A0A4R0NWA6</accession>
<dbReference type="OrthoDB" id="8431028at2"/>
<dbReference type="NCBIfam" id="NF047539">
    <property type="entry name" value="XAC2610_fam"/>
    <property type="match status" value="1"/>
</dbReference>
<name>A0A4R0NWA6_9SPHI</name>
<evidence type="ECO:0000313" key="3">
    <source>
        <dbReference type="Proteomes" id="UP000293347"/>
    </source>
</evidence>
<keyword evidence="3" id="KW-1185">Reference proteome</keyword>
<evidence type="ECO:0000256" key="1">
    <source>
        <dbReference type="SAM" id="SignalP"/>
    </source>
</evidence>
<feature type="signal peptide" evidence="1">
    <location>
        <begin position="1"/>
        <end position="20"/>
    </location>
</feature>
<evidence type="ECO:0008006" key="4">
    <source>
        <dbReference type="Google" id="ProtNLM"/>
    </source>
</evidence>